<gene>
    <name evidence="2" type="ORF">IBL25_07085</name>
</gene>
<evidence type="ECO:0000259" key="1">
    <source>
        <dbReference type="PROSITE" id="PS51742"/>
    </source>
</evidence>
<evidence type="ECO:0000313" key="3">
    <source>
        <dbReference type="Proteomes" id="UP000603940"/>
    </source>
</evidence>
<name>A0ABR7R4K4_9PROT</name>
<dbReference type="CDD" id="cd11378">
    <property type="entry name" value="DUF296"/>
    <property type="match status" value="1"/>
</dbReference>
<dbReference type="RefSeq" id="WP_187777860.1">
    <property type="nucleotide sequence ID" value="NZ_JACTUZ010000018.1"/>
</dbReference>
<dbReference type="SUPFAM" id="SSF117856">
    <property type="entry name" value="AF0104/ALDC/Ptd012-like"/>
    <property type="match status" value="1"/>
</dbReference>
<dbReference type="InterPro" id="IPR005175">
    <property type="entry name" value="PPC_dom"/>
</dbReference>
<dbReference type="PANTHER" id="PTHR34988">
    <property type="entry name" value="PROTEIN, PUTATIVE-RELATED"/>
    <property type="match status" value="1"/>
</dbReference>
<evidence type="ECO:0000313" key="2">
    <source>
        <dbReference type="EMBL" id="MBC9176705.1"/>
    </source>
</evidence>
<dbReference type="EMBL" id="JACTUZ010000018">
    <property type="protein sequence ID" value="MBC9176705.1"/>
    <property type="molecule type" value="Genomic_DNA"/>
</dbReference>
<keyword evidence="3" id="KW-1185">Reference proteome</keyword>
<dbReference type="Gene3D" id="3.30.1330.80">
    <property type="entry name" value="Hypothetical protein, similar to alpha- acetolactate decarboxylase, domain 2"/>
    <property type="match status" value="1"/>
</dbReference>
<dbReference type="GO" id="GO:0003677">
    <property type="term" value="F:DNA binding"/>
    <property type="evidence" value="ECO:0007669"/>
    <property type="project" value="UniProtKB-KW"/>
</dbReference>
<dbReference type="PROSITE" id="PS51742">
    <property type="entry name" value="PPC"/>
    <property type="match status" value="1"/>
</dbReference>
<sequence>MPTSPPPRWISTPTGFLMVLREGDGVFAQLEALAVREAVPSASFMGFGFLRRATFGFYDFERREYRPRTFEQLELANMTGTLAWKEGKPSVHAHGVAGDAGFATVGGHLLGLEVGTGSLEVTIICHERRLEREVEPRIGAKILSLGTG</sequence>
<proteinExistence type="predicted"/>
<organism evidence="2 3">
    <name type="scientific">Pseudoroseomonas ludipueritiae</name>
    <dbReference type="NCBI Taxonomy" id="198093"/>
    <lineage>
        <taxon>Bacteria</taxon>
        <taxon>Pseudomonadati</taxon>
        <taxon>Pseudomonadota</taxon>
        <taxon>Alphaproteobacteria</taxon>
        <taxon>Acetobacterales</taxon>
        <taxon>Acetobacteraceae</taxon>
        <taxon>Pseudoroseomonas</taxon>
    </lineage>
</organism>
<dbReference type="Pfam" id="PF03479">
    <property type="entry name" value="PCC"/>
    <property type="match status" value="1"/>
</dbReference>
<accession>A0ABR7R4K4</accession>
<dbReference type="PANTHER" id="PTHR34988:SF1">
    <property type="entry name" value="DNA-BINDING PROTEIN"/>
    <property type="match status" value="1"/>
</dbReference>
<protein>
    <submittedName>
        <fullName evidence="2">DNA-binding protein</fullName>
    </submittedName>
</protein>
<keyword evidence="2" id="KW-0238">DNA-binding</keyword>
<reference evidence="2 3" key="1">
    <citation type="journal article" date="2009" name="Int. J. Syst. Evol. Microbiol.">
        <title>Transfer of Teichococcus ludipueritiae and Muricoccus roseus to the genus Roseomonas, as Roseomonas ludipueritiae comb. nov. and Roseomonas rosea comb. nov., respectively, and emended description of the genus Roseomonas.</title>
        <authorList>
            <person name="Sanchez-Porro C."/>
            <person name="Gallego V."/>
            <person name="Busse H.J."/>
            <person name="Kampfer P."/>
            <person name="Ventosa A."/>
        </authorList>
    </citation>
    <scope>NUCLEOTIDE SEQUENCE [LARGE SCALE GENOMIC DNA]</scope>
    <source>
        <strain evidence="2 3">DSM 14915</strain>
    </source>
</reference>
<dbReference type="Proteomes" id="UP000603940">
    <property type="component" value="Unassembled WGS sequence"/>
</dbReference>
<comment type="caution">
    <text evidence="2">The sequence shown here is derived from an EMBL/GenBank/DDBJ whole genome shotgun (WGS) entry which is preliminary data.</text>
</comment>
<feature type="domain" description="PPC" evidence="1">
    <location>
        <begin position="10"/>
        <end position="146"/>
    </location>
</feature>